<reference evidence="2" key="1">
    <citation type="submission" date="2014-12" db="EMBL/GenBank/DDBJ databases">
        <title>Genome Sequence of Valsa Canker Pathogens Uncovers a Specific Adaption of Colonization on Woody Bark.</title>
        <authorList>
            <person name="Yin Z."/>
            <person name="Liu H."/>
            <person name="Gao X."/>
            <person name="Li Z."/>
            <person name="Song N."/>
            <person name="Ke X."/>
            <person name="Dai Q."/>
            <person name="Wu Y."/>
            <person name="Sun Y."/>
            <person name="Xu J.-R."/>
            <person name="Kang Z.K."/>
            <person name="Wang L."/>
            <person name="Huang L."/>
        </authorList>
    </citation>
    <scope>NUCLEOTIDE SEQUENCE [LARGE SCALE GENOMIC DNA]</scope>
    <source>
        <strain evidence="2">SXYL134</strain>
    </source>
</reference>
<keyword evidence="2" id="KW-1185">Reference proteome</keyword>
<dbReference type="AlphaFoldDB" id="A0A194V289"/>
<dbReference type="Proteomes" id="UP000078576">
    <property type="component" value="Unassembled WGS sequence"/>
</dbReference>
<proteinExistence type="predicted"/>
<name>A0A194V289_CYTMA</name>
<accession>A0A194V289</accession>
<organism evidence="1 2">
    <name type="scientific">Cytospora mali</name>
    <name type="common">Apple Valsa canker fungus</name>
    <name type="synonym">Valsa mali</name>
    <dbReference type="NCBI Taxonomy" id="578113"/>
    <lineage>
        <taxon>Eukaryota</taxon>
        <taxon>Fungi</taxon>
        <taxon>Dikarya</taxon>
        <taxon>Ascomycota</taxon>
        <taxon>Pezizomycotina</taxon>
        <taxon>Sordariomycetes</taxon>
        <taxon>Sordariomycetidae</taxon>
        <taxon>Diaporthales</taxon>
        <taxon>Cytosporaceae</taxon>
        <taxon>Cytospora</taxon>
    </lineage>
</organism>
<sequence length="72" mass="8103">MTHGDWGEEGLIETPVNGPRVVREPVDEYMSTCRCRESSRAFGLFEVCNGSMLRLLYGPVAGRTRKMPKAKE</sequence>
<evidence type="ECO:0000313" key="2">
    <source>
        <dbReference type="Proteomes" id="UP000078576"/>
    </source>
</evidence>
<dbReference type="EMBL" id="KN714707">
    <property type="protein sequence ID" value="KUI57976.1"/>
    <property type="molecule type" value="Genomic_DNA"/>
</dbReference>
<gene>
    <name evidence="1" type="ORF">VP1G_10932</name>
</gene>
<protein>
    <submittedName>
        <fullName evidence="1">Uncharacterized protein</fullName>
    </submittedName>
</protein>
<evidence type="ECO:0000313" key="1">
    <source>
        <dbReference type="EMBL" id="KUI57976.1"/>
    </source>
</evidence>